<evidence type="ECO:0000313" key="3">
    <source>
        <dbReference type="Proteomes" id="UP001289374"/>
    </source>
</evidence>
<dbReference type="InterPro" id="IPR042277">
    <property type="entry name" value="IST1-like"/>
</dbReference>
<sequence>MGKKLNYLLHRSSKTEKLKMLTSLAVSRISILKNVHSVRCSQAQSDVIQLLQLGQQERALVRVRRTYVGCLCSGGKLLPYPGERTEMIKNSRECPDELKEVISSLIFAASRCGDFPELQEIRAFFTSKFGKDFATSVVELRNNCGVSPKEESEVEQLQMHASNGSCAFSKTEVIPLHKDLHEATIGHEAWSESVKGTQAYRDVAAAAEDAFESAAYAAAAARAAVKLSKLESWNYDSDDNSGFHLQQSDCA</sequence>
<reference evidence="2" key="1">
    <citation type="submission" date="2020-06" db="EMBL/GenBank/DDBJ databases">
        <authorList>
            <person name="Li T."/>
            <person name="Hu X."/>
            <person name="Zhang T."/>
            <person name="Song X."/>
            <person name="Zhang H."/>
            <person name="Dai N."/>
            <person name="Sheng W."/>
            <person name="Hou X."/>
            <person name="Wei L."/>
        </authorList>
    </citation>
    <scope>NUCLEOTIDE SEQUENCE</scope>
    <source>
        <strain evidence="2">K16</strain>
        <tissue evidence="2">Leaf</tissue>
    </source>
</reference>
<name>A0AAE1XEY8_9LAMI</name>
<comment type="caution">
    <text evidence="2">The sequence shown here is derived from an EMBL/GenBank/DDBJ whole genome shotgun (WGS) entry which is preliminary data.</text>
</comment>
<reference evidence="2" key="2">
    <citation type="journal article" date="2024" name="Plant">
        <title>Genomic evolution and insights into agronomic trait innovations of Sesamum species.</title>
        <authorList>
            <person name="Miao H."/>
            <person name="Wang L."/>
            <person name="Qu L."/>
            <person name="Liu H."/>
            <person name="Sun Y."/>
            <person name="Le M."/>
            <person name="Wang Q."/>
            <person name="Wei S."/>
            <person name="Zheng Y."/>
            <person name="Lin W."/>
            <person name="Duan Y."/>
            <person name="Cao H."/>
            <person name="Xiong S."/>
            <person name="Wang X."/>
            <person name="Wei L."/>
            <person name="Li C."/>
            <person name="Ma Q."/>
            <person name="Ju M."/>
            <person name="Zhao R."/>
            <person name="Li G."/>
            <person name="Mu C."/>
            <person name="Tian Q."/>
            <person name="Mei H."/>
            <person name="Zhang T."/>
            <person name="Gao T."/>
            <person name="Zhang H."/>
        </authorList>
    </citation>
    <scope>NUCLEOTIDE SEQUENCE</scope>
    <source>
        <strain evidence="2">K16</strain>
    </source>
</reference>
<evidence type="ECO:0000256" key="1">
    <source>
        <dbReference type="ARBA" id="ARBA00005536"/>
    </source>
</evidence>
<dbReference type="InterPro" id="IPR005061">
    <property type="entry name" value="Ist1"/>
</dbReference>
<protein>
    <submittedName>
        <fullName evidence="2">Uncharacterized protein</fullName>
    </submittedName>
</protein>
<organism evidence="2 3">
    <name type="scientific">Sesamum angolense</name>
    <dbReference type="NCBI Taxonomy" id="2727404"/>
    <lineage>
        <taxon>Eukaryota</taxon>
        <taxon>Viridiplantae</taxon>
        <taxon>Streptophyta</taxon>
        <taxon>Embryophyta</taxon>
        <taxon>Tracheophyta</taxon>
        <taxon>Spermatophyta</taxon>
        <taxon>Magnoliopsida</taxon>
        <taxon>eudicotyledons</taxon>
        <taxon>Gunneridae</taxon>
        <taxon>Pentapetalae</taxon>
        <taxon>asterids</taxon>
        <taxon>lamiids</taxon>
        <taxon>Lamiales</taxon>
        <taxon>Pedaliaceae</taxon>
        <taxon>Sesamum</taxon>
    </lineage>
</organism>
<accession>A0AAE1XEY8</accession>
<keyword evidence="3" id="KW-1185">Reference proteome</keyword>
<dbReference type="GO" id="GO:0015031">
    <property type="term" value="P:protein transport"/>
    <property type="evidence" value="ECO:0007669"/>
    <property type="project" value="InterPro"/>
</dbReference>
<dbReference type="Pfam" id="PF03398">
    <property type="entry name" value="Ist1"/>
    <property type="match status" value="1"/>
</dbReference>
<dbReference type="Proteomes" id="UP001289374">
    <property type="component" value="Unassembled WGS sequence"/>
</dbReference>
<dbReference type="AlphaFoldDB" id="A0AAE1XEY8"/>
<evidence type="ECO:0000313" key="2">
    <source>
        <dbReference type="EMBL" id="KAK4410202.1"/>
    </source>
</evidence>
<dbReference type="PANTHER" id="PTHR12161:SF65">
    <property type="entry name" value="IST1-LIKE PROTEIN"/>
    <property type="match status" value="1"/>
</dbReference>
<dbReference type="PANTHER" id="PTHR12161">
    <property type="entry name" value="IST1 FAMILY MEMBER"/>
    <property type="match status" value="1"/>
</dbReference>
<dbReference type="Gene3D" id="1.20.1260.60">
    <property type="entry name" value="Vacuolar protein sorting-associated protein Ist1"/>
    <property type="match status" value="2"/>
</dbReference>
<comment type="similarity">
    <text evidence="1">Belongs to the IST1 family.</text>
</comment>
<gene>
    <name evidence="2" type="ORF">Sango_0093200</name>
</gene>
<proteinExistence type="inferred from homology"/>
<dbReference type="EMBL" id="JACGWL010000001">
    <property type="protein sequence ID" value="KAK4410202.1"/>
    <property type="molecule type" value="Genomic_DNA"/>
</dbReference>